<reference evidence="2" key="1">
    <citation type="submission" date="2005-03" db="EMBL/GenBank/DDBJ databases">
        <title>Comparison of the complete genome sequences of Rhodococcus erythropolis PR4 and Rhodococcus opacus B4.</title>
        <authorList>
            <person name="Takarada H."/>
            <person name="Sekine M."/>
            <person name="Hosoyama A."/>
            <person name="Yamada R."/>
            <person name="Fujisawa T."/>
            <person name="Omata S."/>
            <person name="Shimizu A."/>
            <person name="Tsukatani N."/>
            <person name="Tanikawa S."/>
            <person name="Fujita N."/>
            <person name="Harayama S."/>
        </authorList>
    </citation>
    <scope>NUCLEOTIDE SEQUENCE [LARGE SCALE GENOMIC DNA]</scope>
    <source>
        <strain evidence="2">PR4 / NBRC 100887</strain>
    </source>
</reference>
<accession>C0ZXV7</accession>
<evidence type="ECO:0000313" key="2">
    <source>
        <dbReference type="Proteomes" id="UP000002204"/>
    </source>
</evidence>
<gene>
    <name evidence="1" type="ordered locus">RER_24840</name>
</gene>
<dbReference type="EMBL" id="AP008957">
    <property type="protein sequence ID" value="BAH33192.1"/>
    <property type="molecule type" value="Genomic_DNA"/>
</dbReference>
<dbReference type="KEGG" id="rer:RER_24840"/>
<dbReference type="Proteomes" id="UP000002204">
    <property type="component" value="Chromosome"/>
</dbReference>
<dbReference type="AlphaFoldDB" id="C0ZXV7"/>
<dbReference type="HOGENOM" id="CLU_1414192_0_0_11"/>
<organism evidence="1 2">
    <name type="scientific">Rhodococcus erythropolis (strain PR4 / NBRC 100887)</name>
    <dbReference type="NCBI Taxonomy" id="234621"/>
    <lineage>
        <taxon>Bacteria</taxon>
        <taxon>Bacillati</taxon>
        <taxon>Actinomycetota</taxon>
        <taxon>Actinomycetes</taxon>
        <taxon>Mycobacteriales</taxon>
        <taxon>Nocardiaceae</taxon>
        <taxon>Rhodococcus</taxon>
        <taxon>Rhodococcus erythropolis group</taxon>
    </lineage>
</organism>
<proteinExistence type="predicted"/>
<evidence type="ECO:0000313" key="1">
    <source>
        <dbReference type="EMBL" id="BAH33192.1"/>
    </source>
</evidence>
<reference evidence="1 2" key="2">
    <citation type="journal article" date="2006" name="Environ. Microbiol.">
        <title>Sequence analysis of three plasmids harboured in Rhodococcus erythropolis strain PR4.</title>
        <authorList>
            <person name="Sekine M."/>
            <person name="Tanikawa S."/>
            <person name="Omata S."/>
            <person name="Saito M."/>
            <person name="Fujisawa T."/>
            <person name="Tsukatani N."/>
            <person name="Tajima T."/>
            <person name="Sekigawa T."/>
            <person name="Kosugi H."/>
            <person name="Matsuo Y."/>
            <person name="Nishiko R."/>
            <person name="Imamura K."/>
            <person name="Ito M."/>
            <person name="Narita H."/>
            <person name="Tago S."/>
            <person name="Fujita N."/>
            <person name="Harayama S."/>
        </authorList>
    </citation>
    <scope>NUCLEOTIDE SEQUENCE [LARGE SCALE GENOMIC DNA]</scope>
    <source>
        <strain evidence="2">PR4 / NBRC 100887</strain>
    </source>
</reference>
<name>C0ZXV7_RHOE4</name>
<protein>
    <submittedName>
        <fullName evidence="1">Uncharacterized protein</fullName>
    </submittedName>
</protein>
<dbReference type="RefSeq" id="WP_020907316.1">
    <property type="nucleotide sequence ID" value="NC_012490.1"/>
</dbReference>
<sequence>MKKSLTNDLQRCFASDMSDKYISHFLQIDVQLVADARSGKFPFDEPKKQRMPQRSRAKLVPVSRPFPKLTDTMTDGDRIIALTRHGLSASKIQKFLTRPASTKSINQHATKVLGPPKKGNNSVENWLDPTIRVYVVECMSRLGKNPYQCELFLDHVSKGCQIHHTKYAGATVYDLMYICSSCNLSRENKGLE</sequence>